<accession>A0ABS3T4I9</accession>
<evidence type="ECO:0008006" key="3">
    <source>
        <dbReference type="Google" id="ProtNLM"/>
    </source>
</evidence>
<organism evidence="1 2">
    <name type="scientific">Winogradskyella pelagia</name>
    <dbReference type="NCBI Taxonomy" id="2819984"/>
    <lineage>
        <taxon>Bacteria</taxon>
        <taxon>Pseudomonadati</taxon>
        <taxon>Bacteroidota</taxon>
        <taxon>Flavobacteriia</taxon>
        <taxon>Flavobacteriales</taxon>
        <taxon>Flavobacteriaceae</taxon>
        <taxon>Winogradskyella</taxon>
    </lineage>
</organism>
<comment type="caution">
    <text evidence="1">The sequence shown here is derived from an EMBL/GenBank/DDBJ whole genome shotgun (WGS) entry which is preliminary data.</text>
</comment>
<name>A0ABS3T4I9_9FLAO</name>
<protein>
    <recommendedName>
        <fullName evidence="3">Lipoprotein</fullName>
    </recommendedName>
</protein>
<proteinExistence type="predicted"/>
<dbReference type="Proteomes" id="UP000676776">
    <property type="component" value="Unassembled WGS sequence"/>
</dbReference>
<evidence type="ECO:0000313" key="1">
    <source>
        <dbReference type="EMBL" id="MBO3117674.1"/>
    </source>
</evidence>
<gene>
    <name evidence="1" type="ORF">J4050_13035</name>
</gene>
<sequence>MKDKIITLFLLMLITASCDEKTFQFDDIIQECYETKYQAEGYDIKSIIDNHEKLLIEQGVLKDGSGESYLEVFKKIAMDKDFYIESPAFQDYDPKYKVNKETLVALFECERKMIELAKEKDFKWNKLFNTFESPEVKENPSEVYEVMVKNLTDNDLNSYYFKLKMFTLFDMVNSKWVSGQ</sequence>
<evidence type="ECO:0000313" key="2">
    <source>
        <dbReference type="Proteomes" id="UP000676776"/>
    </source>
</evidence>
<dbReference type="EMBL" id="JAGEVF010000011">
    <property type="protein sequence ID" value="MBO3117674.1"/>
    <property type="molecule type" value="Genomic_DNA"/>
</dbReference>
<reference evidence="1 2" key="1">
    <citation type="submission" date="2021-03" db="EMBL/GenBank/DDBJ databases">
        <title>Winogradskyella sp. nov., isolated from costal sediment.</title>
        <authorList>
            <person name="Gao C."/>
        </authorList>
    </citation>
    <scope>NUCLEOTIDE SEQUENCE [LARGE SCALE GENOMIC DNA]</scope>
    <source>
        <strain evidence="1 2">DF17</strain>
    </source>
</reference>
<dbReference type="PROSITE" id="PS51257">
    <property type="entry name" value="PROKAR_LIPOPROTEIN"/>
    <property type="match status" value="1"/>
</dbReference>
<dbReference type="RefSeq" id="WP_208155028.1">
    <property type="nucleotide sequence ID" value="NZ_JAGEVF010000011.1"/>
</dbReference>
<keyword evidence="2" id="KW-1185">Reference proteome</keyword>